<dbReference type="GO" id="GO:0016787">
    <property type="term" value="F:hydrolase activity"/>
    <property type="evidence" value="ECO:0007669"/>
    <property type="project" value="UniProtKB-KW"/>
</dbReference>
<gene>
    <name evidence="4" type="ORF">ACFQE1_19350</name>
</gene>
<feature type="region of interest" description="Disordered" evidence="2">
    <location>
        <begin position="162"/>
        <end position="201"/>
    </location>
</feature>
<dbReference type="Proteomes" id="UP001596328">
    <property type="component" value="Unassembled WGS sequence"/>
</dbReference>
<dbReference type="EMBL" id="JBHSWU010001145">
    <property type="protein sequence ID" value="MFC6726479.1"/>
    <property type="molecule type" value="Genomic_DNA"/>
</dbReference>
<feature type="compositionally biased region" description="Acidic residues" evidence="2">
    <location>
        <begin position="186"/>
        <end position="201"/>
    </location>
</feature>
<evidence type="ECO:0000313" key="4">
    <source>
        <dbReference type="EMBL" id="MFC6726479.1"/>
    </source>
</evidence>
<evidence type="ECO:0000259" key="3">
    <source>
        <dbReference type="Pfam" id="PF00326"/>
    </source>
</evidence>
<dbReference type="SUPFAM" id="SSF53474">
    <property type="entry name" value="alpha/beta-Hydrolases"/>
    <property type="match status" value="1"/>
</dbReference>
<dbReference type="AlphaFoldDB" id="A0ABD5S453"/>
<dbReference type="Pfam" id="PF00326">
    <property type="entry name" value="Peptidase_S9"/>
    <property type="match status" value="1"/>
</dbReference>
<dbReference type="InterPro" id="IPR029058">
    <property type="entry name" value="AB_hydrolase_fold"/>
</dbReference>
<evidence type="ECO:0000256" key="2">
    <source>
        <dbReference type="SAM" id="MobiDB-lite"/>
    </source>
</evidence>
<feature type="domain" description="Peptidase S9 prolyl oligopeptidase catalytic" evidence="3">
    <location>
        <begin position="1"/>
        <end position="161"/>
    </location>
</feature>
<protein>
    <submittedName>
        <fullName evidence="4">Alpha/beta hydrolase family protein</fullName>
        <ecNumber evidence="4">3.4.-.-</ecNumber>
    </submittedName>
</protein>
<name>A0ABD5S453_9EURY</name>
<comment type="caution">
    <text evidence="4">The sequence shown here is derived from an EMBL/GenBank/DDBJ whole genome shotgun (WGS) entry which is preliminary data.</text>
</comment>
<dbReference type="PANTHER" id="PTHR42776:SF4">
    <property type="entry name" value="ACYLAMINO-ACID-RELEASING ENZYME"/>
    <property type="match status" value="1"/>
</dbReference>
<keyword evidence="5" id="KW-1185">Reference proteome</keyword>
<feature type="non-terminal residue" evidence="4">
    <location>
        <position position="1"/>
    </location>
</feature>
<evidence type="ECO:0000313" key="5">
    <source>
        <dbReference type="Proteomes" id="UP001596328"/>
    </source>
</evidence>
<sequence>AGVEAVCERDDVDGSSRFVTGGSFGGFMTGWLVGHTDAFDAAVAQRGVYDLASFYGSTDAFRLVEDDFGTTPWEEPELLWAQSPVAYADEVSTPTLLVHADEDFRVPVNNGEMFYLFLKKNGVDTRLVRYPREGHELSRSGEPAHRVDRIERIARWFDGYSDRHDAPRALDRGDEGLSSGGSAPGESEDEEESETDDGDGA</sequence>
<feature type="compositionally biased region" description="Basic and acidic residues" evidence="2">
    <location>
        <begin position="162"/>
        <end position="175"/>
    </location>
</feature>
<dbReference type="EC" id="3.4.-.-" evidence="4"/>
<reference evidence="4 5" key="1">
    <citation type="journal article" date="2019" name="Int. J. Syst. Evol. Microbiol.">
        <title>The Global Catalogue of Microorganisms (GCM) 10K type strain sequencing project: providing services to taxonomists for standard genome sequencing and annotation.</title>
        <authorList>
            <consortium name="The Broad Institute Genomics Platform"/>
            <consortium name="The Broad Institute Genome Sequencing Center for Infectious Disease"/>
            <person name="Wu L."/>
            <person name="Ma J."/>
        </authorList>
    </citation>
    <scope>NUCLEOTIDE SEQUENCE [LARGE SCALE GENOMIC DNA]</scope>
    <source>
        <strain evidence="4 5">NBRC 111368</strain>
    </source>
</reference>
<dbReference type="InterPro" id="IPR001375">
    <property type="entry name" value="Peptidase_S9_cat"/>
</dbReference>
<dbReference type="Gene3D" id="3.40.50.1820">
    <property type="entry name" value="alpha/beta hydrolase"/>
    <property type="match status" value="1"/>
</dbReference>
<evidence type="ECO:0000256" key="1">
    <source>
        <dbReference type="ARBA" id="ARBA00022801"/>
    </source>
</evidence>
<keyword evidence="1 4" id="KW-0378">Hydrolase</keyword>
<organism evidence="4 5">
    <name type="scientific">Halobium palmae</name>
    <dbReference type="NCBI Taxonomy" id="1776492"/>
    <lineage>
        <taxon>Archaea</taxon>
        <taxon>Methanobacteriati</taxon>
        <taxon>Methanobacteriota</taxon>
        <taxon>Stenosarchaea group</taxon>
        <taxon>Halobacteria</taxon>
        <taxon>Halobacteriales</taxon>
        <taxon>Haloferacaceae</taxon>
        <taxon>Halobium</taxon>
    </lineage>
</organism>
<accession>A0ABD5S453</accession>
<dbReference type="PANTHER" id="PTHR42776">
    <property type="entry name" value="SERINE PEPTIDASE S9 FAMILY MEMBER"/>
    <property type="match status" value="1"/>
</dbReference>
<proteinExistence type="predicted"/>